<gene>
    <name evidence="8" type="ORF">PEVE_00017975</name>
</gene>
<dbReference type="InterPro" id="IPR000859">
    <property type="entry name" value="CUB_dom"/>
</dbReference>
<dbReference type="Pfam" id="PF00629">
    <property type="entry name" value="MAM"/>
    <property type="match status" value="1"/>
</dbReference>
<dbReference type="Proteomes" id="UP001159427">
    <property type="component" value="Unassembled WGS sequence"/>
</dbReference>
<dbReference type="Pfam" id="PF13855">
    <property type="entry name" value="LRR_8"/>
    <property type="match status" value="2"/>
</dbReference>
<dbReference type="PROSITE" id="PS50060">
    <property type="entry name" value="MAM_2"/>
    <property type="match status" value="1"/>
</dbReference>
<dbReference type="InterPro" id="IPR001611">
    <property type="entry name" value="Leu-rich_rpt"/>
</dbReference>
<dbReference type="InterPro" id="IPR000719">
    <property type="entry name" value="Prot_kinase_dom"/>
</dbReference>
<dbReference type="PANTHER" id="PTHR45712">
    <property type="entry name" value="AGAP008170-PA"/>
    <property type="match status" value="1"/>
</dbReference>
<dbReference type="InterPro" id="IPR013320">
    <property type="entry name" value="ConA-like_dom_sf"/>
</dbReference>
<dbReference type="InterPro" id="IPR050333">
    <property type="entry name" value="SLRP"/>
</dbReference>
<proteinExistence type="predicted"/>
<reference evidence="8 9" key="1">
    <citation type="submission" date="2022-05" db="EMBL/GenBank/DDBJ databases">
        <authorList>
            <consortium name="Genoscope - CEA"/>
            <person name="William W."/>
        </authorList>
    </citation>
    <scope>NUCLEOTIDE SEQUENCE [LARGE SCALE GENOMIC DNA]</scope>
</reference>
<evidence type="ECO:0000259" key="6">
    <source>
        <dbReference type="PROSITE" id="PS50011"/>
    </source>
</evidence>
<dbReference type="CDD" id="cd00041">
    <property type="entry name" value="CUB"/>
    <property type="match status" value="1"/>
</dbReference>
<sequence length="1093" mass="124322">MVFNNNTSQPPQTSFFESPLYERSYEGHNICVRFRYLIYGPGRHFLRIYQQLDLTDYPRRLMWAVNESNNTDVIWKYGRVTLTSVAKHSVSLEADLDSEPGYISVRGVHVVPGYCHPLPFRATKECDRNLTTMSGMILSPHHPGYYPPLTRCQWIINVPRGNTIKLRFLEFQLEDHPSCFNDFLDVYSGLKSRKVMGRYCGERFPAFLVSSSNAMTITFVSDDKVSGSGFKLHYTSEKADFDKEACFQYEGCPSSCECSPISRKSREMVVTVKKGRKLNALPGNIPSKAAVIQFQRNKISHLPKKQLSDLSSLKYLDLGGNRIFKIERGAFGNGSVLQTLKLDSNFIRALPNGMLDNMGNLHTLDCSANLIDTISAKTFSASLASLTTLSLRQNRINRIEMDAFNSTRNLQYLYLQENVVKDLPDYLFVGLSRLKILYLNDNQIQRLSSKTFAGLSSLEKLDLRNNSLSMKDFPTDAFSGLKSLKEIIHFCNQFSAKVFLCSPPKKELITTGRWFSFLSYGEHQAIQRSSGFAQILGQIISVRQKTFSNTHMLASRNIKRKRSHFRLRPSFKNTFPKALINLLAEFSSHVLGGVQLITQGYFSYFSNLPSPQIVTTKNKGDKGTIKVLNFFLPLCSTLLLLYWKLFFCLPTCLVLKNLFLFGGYVFSSKGCKVLLKQVYKKKNTEKTDSRKNKHEQKRTCAVGHHFFLLVSKGKGIMLRLNTVIPSESQTTLVSCLSLSSNPNGSSLQLDEIRESKGPETELKLVEIPNVFSDETSLSVVGVVRQFLWPIGFINSTSLLFTLTQPPPSISLNGTRHHPIFNEIPWHFIHNVADVNVISRKKGTKQPHFTTIGFVVAWAGSKKNACVRLIKHFSKIKEEDWKKEVELAKELRQGLEHPNIIKYCWHSATEKCVVNYKKAGFPRFKKSSFLLCYDFSANTTLEEYFKSNRIIFNLDSLIAVAIDLISAIQHLEQKGVVHNNITTSSILIGRGFRVPPITAFLGSFGFAQRVSQDFPECILNGHSVKDILGKNILQFGFVLSELMKNCRDSNEFEELQEVMHLCFEQDPDVRPNACQLRYLVEELWYRNDIWDTSL</sequence>
<evidence type="ECO:0000313" key="8">
    <source>
        <dbReference type="EMBL" id="CAH3187854.1"/>
    </source>
</evidence>
<dbReference type="Pfam" id="PF00431">
    <property type="entry name" value="CUB"/>
    <property type="match status" value="1"/>
</dbReference>
<keyword evidence="2" id="KW-0677">Repeat</keyword>
<keyword evidence="9" id="KW-1185">Reference proteome</keyword>
<dbReference type="InterPro" id="IPR003591">
    <property type="entry name" value="Leu-rich_rpt_typical-subtyp"/>
</dbReference>
<evidence type="ECO:0000256" key="1">
    <source>
        <dbReference type="ARBA" id="ARBA00022614"/>
    </source>
</evidence>
<dbReference type="PROSITE" id="PS51450">
    <property type="entry name" value="LRR"/>
    <property type="match status" value="3"/>
</dbReference>
<evidence type="ECO:0000259" key="5">
    <source>
        <dbReference type="PROSITE" id="PS01180"/>
    </source>
</evidence>
<dbReference type="PANTHER" id="PTHR45712:SF22">
    <property type="entry name" value="INSULIN-LIKE GROWTH FACTOR-BINDING PROTEIN COMPLEX ACID LABILE SUBUNIT"/>
    <property type="match status" value="1"/>
</dbReference>
<dbReference type="InterPro" id="IPR001245">
    <property type="entry name" value="Ser-Thr/Tyr_kinase_cat_dom"/>
</dbReference>
<feature type="domain" description="CUB" evidence="5">
    <location>
        <begin position="126"/>
        <end position="237"/>
    </location>
</feature>
<evidence type="ECO:0000313" key="9">
    <source>
        <dbReference type="Proteomes" id="UP001159427"/>
    </source>
</evidence>
<dbReference type="Gene3D" id="2.60.120.200">
    <property type="match status" value="1"/>
</dbReference>
<dbReference type="SUPFAM" id="SSF56112">
    <property type="entry name" value="Protein kinase-like (PK-like)"/>
    <property type="match status" value="1"/>
</dbReference>
<dbReference type="SMART" id="SM00042">
    <property type="entry name" value="CUB"/>
    <property type="match status" value="1"/>
</dbReference>
<dbReference type="EMBL" id="CALNXI010002454">
    <property type="protein sequence ID" value="CAH3187854.1"/>
    <property type="molecule type" value="Genomic_DNA"/>
</dbReference>
<dbReference type="PROSITE" id="PS50011">
    <property type="entry name" value="PROTEIN_KINASE_DOM"/>
    <property type="match status" value="1"/>
</dbReference>
<dbReference type="SMART" id="SM00369">
    <property type="entry name" value="LRR_TYP"/>
    <property type="match status" value="7"/>
</dbReference>
<dbReference type="InterPro" id="IPR011009">
    <property type="entry name" value="Kinase-like_dom_sf"/>
</dbReference>
<dbReference type="PROSITE" id="PS01180">
    <property type="entry name" value="CUB"/>
    <property type="match status" value="1"/>
</dbReference>
<dbReference type="InterPro" id="IPR000998">
    <property type="entry name" value="MAM_dom"/>
</dbReference>
<dbReference type="SUPFAM" id="SSF49854">
    <property type="entry name" value="Spermadhesin, CUB domain"/>
    <property type="match status" value="1"/>
</dbReference>
<dbReference type="InterPro" id="IPR035914">
    <property type="entry name" value="Sperma_CUB_dom_sf"/>
</dbReference>
<organism evidence="8 9">
    <name type="scientific">Porites evermanni</name>
    <dbReference type="NCBI Taxonomy" id="104178"/>
    <lineage>
        <taxon>Eukaryota</taxon>
        <taxon>Metazoa</taxon>
        <taxon>Cnidaria</taxon>
        <taxon>Anthozoa</taxon>
        <taxon>Hexacorallia</taxon>
        <taxon>Scleractinia</taxon>
        <taxon>Fungiina</taxon>
        <taxon>Poritidae</taxon>
        <taxon>Porites</taxon>
    </lineage>
</organism>
<evidence type="ECO:0008006" key="10">
    <source>
        <dbReference type="Google" id="ProtNLM"/>
    </source>
</evidence>
<comment type="caution">
    <text evidence="4">Lacks conserved residue(s) required for the propagation of feature annotation.</text>
</comment>
<dbReference type="SMART" id="SM00220">
    <property type="entry name" value="S_TKc"/>
    <property type="match status" value="1"/>
</dbReference>
<keyword evidence="3" id="KW-1015">Disulfide bond</keyword>
<dbReference type="Gene3D" id="1.10.510.10">
    <property type="entry name" value="Transferase(Phosphotransferase) domain 1"/>
    <property type="match status" value="1"/>
</dbReference>
<evidence type="ECO:0000256" key="3">
    <source>
        <dbReference type="ARBA" id="ARBA00023157"/>
    </source>
</evidence>
<dbReference type="SMART" id="SM00365">
    <property type="entry name" value="LRR_SD22"/>
    <property type="match status" value="4"/>
</dbReference>
<keyword evidence="1" id="KW-0433">Leucine-rich repeat</keyword>
<dbReference type="Pfam" id="PF07714">
    <property type="entry name" value="PK_Tyr_Ser-Thr"/>
    <property type="match status" value="1"/>
</dbReference>
<evidence type="ECO:0000259" key="7">
    <source>
        <dbReference type="PROSITE" id="PS50060"/>
    </source>
</evidence>
<accession>A0ABN8S8L3</accession>
<dbReference type="SUPFAM" id="SSF52058">
    <property type="entry name" value="L domain-like"/>
    <property type="match status" value="1"/>
</dbReference>
<dbReference type="Gene3D" id="3.80.10.10">
    <property type="entry name" value="Ribonuclease Inhibitor"/>
    <property type="match status" value="2"/>
</dbReference>
<evidence type="ECO:0000256" key="4">
    <source>
        <dbReference type="PROSITE-ProRule" id="PRU00059"/>
    </source>
</evidence>
<protein>
    <recommendedName>
        <fullName evidence="10">Protein kinase domain-containing protein</fullName>
    </recommendedName>
</protein>
<feature type="domain" description="Protein kinase" evidence="6">
    <location>
        <begin position="825"/>
        <end position="1093"/>
    </location>
</feature>
<evidence type="ECO:0000256" key="2">
    <source>
        <dbReference type="ARBA" id="ARBA00022737"/>
    </source>
</evidence>
<dbReference type="Gene3D" id="2.60.120.290">
    <property type="entry name" value="Spermadhesin, CUB domain"/>
    <property type="match status" value="1"/>
</dbReference>
<dbReference type="SUPFAM" id="SSF49899">
    <property type="entry name" value="Concanavalin A-like lectins/glucanases"/>
    <property type="match status" value="1"/>
</dbReference>
<feature type="domain" description="MAM" evidence="7">
    <location>
        <begin position="1"/>
        <end position="117"/>
    </location>
</feature>
<comment type="caution">
    <text evidence="8">The sequence shown here is derived from an EMBL/GenBank/DDBJ whole genome shotgun (WGS) entry which is preliminary data.</text>
</comment>
<name>A0ABN8S8L3_9CNID</name>
<dbReference type="InterPro" id="IPR032675">
    <property type="entry name" value="LRR_dom_sf"/>
</dbReference>